<accession>A0A0F4QG85</accession>
<protein>
    <recommendedName>
        <fullName evidence="1">DUF1330 domain-containing protein</fullName>
    </recommendedName>
</protein>
<proteinExistence type="predicted"/>
<dbReference type="AlphaFoldDB" id="A0A0F4QG85"/>
<dbReference type="Proteomes" id="UP000033452">
    <property type="component" value="Unassembled WGS sequence"/>
</dbReference>
<feature type="domain" description="DUF1330" evidence="1">
    <location>
        <begin position="8"/>
        <end position="94"/>
    </location>
</feature>
<evidence type="ECO:0000259" key="1">
    <source>
        <dbReference type="Pfam" id="PF07045"/>
    </source>
</evidence>
<dbReference type="InterPro" id="IPR011008">
    <property type="entry name" value="Dimeric_a/b-barrel"/>
</dbReference>
<dbReference type="EMBL" id="JXYA01000045">
    <property type="protein sequence ID" value="KJZ06728.1"/>
    <property type="molecule type" value="Genomic_DNA"/>
</dbReference>
<dbReference type="Pfam" id="PF07045">
    <property type="entry name" value="DUF1330"/>
    <property type="match status" value="1"/>
</dbReference>
<dbReference type="Gene3D" id="3.30.70.100">
    <property type="match status" value="1"/>
</dbReference>
<dbReference type="SUPFAM" id="SSF54909">
    <property type="entry name" value="Dimeric alpha+beta barrel"/>
    <property type="match status" value="1"/>
</dbReference>
<sequence length="100" mass="11622">MYEYLVGLAVSDDEVYAQYRAAMTPILHVYQGGFGFDFIVSEVLQSETDKPINRVFTIQFPSKEMSERFFSDEDYLQVKVRYFDASVAHTTIISSYEKHN</sequence>
<gene>
    <name evidence="2" type="ORF">TW77_18155</name>
</gene>
<name>A0A0F4QG85_9GAMM</name>
<keyword evidence="3" id="KW-1185">Reference proteome</keyword>
<evidence type="ECO:0000313" key="3">
    <source>
        <dbReference type="Proteomes" id="UP000033452"/>
    </source>
</evidence>
<dbReference type="PATRIC" id="fig|43658.5.peg.3835"/>
<dbReference type="InterPro" id="IPR010753">
    <property type="entry name" value="DUF1330"/>
</dbReference>
<dbReference type="OrthoDB" id="5296554at2"/>
<organism evidence="2 3">
    <name type="scientific">Pseudoalteromonas rubra</name>
    <dbReference type="NCBI Taxonomy" id="43658"/>
    <lineage>
        <taxon>Bacteria</taxon>
        <taxon>Pseudomonadati</taxon>
        <taxon>Pseudomonadota</taxon>
        <taxon>Gammaproteobacteria</taxon>
        <taxon>Alteromonadales</taxon>
        <taxon>Pseudoalteromonadaceae</taxon>
        <taxon>Pseudoalteromonas</taxon>
    </lineage>
</organism>
<dbReference type="RefSeq" id="WP_046006396.1">
    <property type="nucleotide sequence ID" value="NZ_JXYA01000045.1"/>
</dbReference>
<comment type="caution">
    <text evidence="2">The sequence shown here is derived from an EMBL/GenBank/DDBJ whole genome shotgun (WGS) entry which is preliminary data.</text>
</comment>
<reference evidence="2 3" key="1">
    <citation type="journal article" date="2015" name="BMC Genomics">
        <title>Genome mining reveals unlocked bioactive potential of marine Gram-negative bacteria.</title>
        <authorList>
            <person name="Machado H."/>
            <person name="Sonnenschein E.C."/>
            <person name="Melchiorsen J."/>
            <person name="Gram L."/>
        </authorList>
    </citation>
    <scope>NUCLEOTIDE SEQUENCE [LARGE SCALE GENOMIC DNA]</scope>
    <source>
        <strain evidence="2 3">S2471</strain>
    </source>
</reference>
<evidence type="ECO:0000313" key="2">
    <source>
        <dbReference type="EMBL" id="KJZ06728.1"/>
    </source>
</evidence>